<dbReference type="GO" id="GO:0005886">
    <property type="term" value="C:plasma membrane"/>
    <property type="evidence" value="ECO:0007669"/>
    <property type="project" value="UniProtKB-SubCell"/>
</dbReference>
<dbReference type="PROSITE" id="PS50928">
    <property type="entry name" value="ABC_TM1"/>
    <property type="match status" value="1"/>
</dbReference>
<evidence type="ECO:0000256" key="9">
    <source>
        <dbReference type="SAM" id="Phobius"/>
    </source>
</evidence>
<dbReference type="PANTHER" id="PTHR30425">
    <property type="entry name" value="PHOSPHATE TRANSPORT SYSTEM PERMEASE PROTEIN PST"/>
    <property type="match status" value="1"/>
</dbReference>
<reference evidence="11" key="1">
    <citation type="submission" date="2018-06" db="EMBL/GenBank/DDBJ databases">
        <authorList>
            <person name="Zhirakovskaya E."/>
        </authorList>
    </citation>
    <scope>NUCLEOTIDE SEQUENCE</scope>
</reference>
<evidence type="ECO:0000256" key="1">
    <source>
        <dbReference type="ARBA" id="ARBA00004651"/>
    </source>
</evidence>
<keyword evidence="3" id="KW-0813">Transport</keyword>
<dbReference type="GO" id="GO:0005315">
    <property type="term" value="F:phosphate transmembrane transporter activity"/>
    <property type="evidence" value="ECO:0007669"/>
    <property type="project" value="InterPro"/>
</dbReference>
<dbReference type="Pfam" id="PF00528">
    <property type="entry name" value="BPD_transp_1"/>
    <property type="match status" value="1"/>
</dbReference>
<dbReference type="SUPFAM" id="SSF161098">
    <property type="entry name" value="MetI-like"/>
    <property type="match status" value="1"/>
</dbReference>
<dbReference type="NCBIfam" id="TIGR02138">
    <property type="entry name" value="phosphate_pstC"/>
    <property type="match status" value="1"/>
</dbReference>
<keyword evidence="6 9" id="KW-0812">Transmembrane</keyword>
<evidence type="ECO:0000256" key="7">
    <source>
        <dbReference type="ARBA" id="ARBA00022989"/>
    </source>
</evidence>
<name>A0A3B1CC81_9ZZZZ</name>
<evidence type="ECO:0000256" key="6">
    <source>
        <dbReference type="ARBA" id="ARBA00022692"/>
    </source>
</evidence>
<comment type="subcellular location">
    <subcellularLocation>
        <location evidence="1">Cell membrane</location>
        <topology evidence="1">Multi-pass membrane protein</topology>
    </subcellularLocation>
</comment>
<evidence type="ECO:0000256" key="4">
    <source>
        <dbReference type="ARBA" id="ARBA00022475"/>
    </source>
</evidence>
<accession>A0A3B1CC81</accession>
<keyword evidence="4" id="KW-1003">Cell membrane</keyword>
<keyword evidence="7 9" id="KW-1133">Transmembrane helix</keyword>
<feature type="domain" description="ABC transmembrane type-1" evidence="10">
    <location>
        <begin position="58"/>
        <end position="272"/>
    </location>
</feature>
<keyword evidence="8 9" id="KW-0472">Membrane</keyword>
<dbReference type="GO" id="GO:0006817">
    <property type="term" value="P:phosphate ion transport"/>
    <property type="evidence" value="ECO:0007669"/>
    <property type="project" value="UniProtKB-KW"/>
</dbReference>
<dbReference type="PANTHER" id="PTHR30425:SF1">
    <property type="entry name" value="PHOSPHATE TRANSPORT SYSTEM PERMEASE PROTEIN PSTC"/>
    <property type="match status" value="1"/>
</dbReference>
<proteinExistence type="inferred from homology"/>
<protein>
    <submittedName>
        <fullName evidence="11">Phosphate transport system permease protein PstC (TC 3.A.1.7.1)</fullName>
    </submittedName>
</protein>
<feature type="transmembrane region" description="Helical" evidence="9">
    <location>
        <begin position="53"/>
        <end position="83"/>
    </location>
</feature>
<dbReference type="InterPro" id="IPR035906">
    <property type="entry name" value="MetI-like_sf"/>
</dbReference>
<evidence type="ECO:0000256" key="3">
    <source>
        <dbReference type="ARBA" id="ARBA00022448"/>
    </source>
</evidence>
<evidence type="ECO:0000313" key="11">
    <source>
        <dbReference type="EMBL" id="VAX24251.1"/>
    </source>
</evidence>
<dbReference type="InterPro" id="IPR011864">
    <property type="entry name" value="Phosphate_PstC"/>
</dbReference>
<dbReference type="InterPro" id="IPR000515">
    <property type="entry name" value="MetI-like"/>
</dbReference>
<dbReference type="CDD" id="cd06261">
    <property type="entry name" value="TM_PBP2"/>
    <property type="match status" value="1"/>
</dbReference>
<evidence type="ECO:0000259" key="10">
    <source>
        <dbReference type="PROSITE" id="PS50928"/>
    </source>
</evidence>
<dbReference type="EMBL" id="UOGA01000268">
    <property type="protein sequence ID" value="VAX24251.1"/>
    <property type="molecule type" value="Genomic_DNA"/>
</dbReference>
<evidence type="ECO:0000256" key="8">
    <source>
        <dbReference type="ARBA" id="ARBA00023136"/>
    </source>
</evidence>
<dbReference type="Gene3D" id="1.10.3720.10">
    <property type="entry name" value="MetI-like"/>
    <property type="match status" value="1"/>
</dbReference>
<dbReference type="InterPro" id="IPR051124">
    <property type="entry name" value="Phosphate_Transport_Permease"/>
</dbReference>
<keyword evidence="5" id="KW-0592">Phosphate transport</keyword>
<sequence>MTRLYLHLSAILSAIFILVIPVVLLFSSLPFWMSEGLAPIGGSDWYPYENLYGLLPAIVGTIWAVIIAFAIAIPSGISSAIIFSELTGSRLSATYRVVMEMVSAIPSIVYGLIGLAVGLPMIESLFDLPTGHSLFLAGMVLALMILPTFTLMSLDAISSVSVEQRESAMNLGLSFRDLLLRVLLPQAWPAIRSAILLSAGRALGETMAVMLLVGSIDRLPDPLYNILAPAQTLTSKIGREIGEAAYGSIHFSALMASGALLAVMSLVIAMMANIKDYRTAQ</sequence>
<evidence type="ECO:0000256" key="5">
    <source>
        <dbReference type="ARBA" id="ARBA00022592"/>
    </source>
</evidence>
<feature type="transmembrane region" description="Helical" evidence="9">
    <location>
        <begin position="12"/>
        <end position="33"/>
    </location>
</feature>
<feature type="transmembrane region" description="Helical" evidence="9">
    <location>
        <begin position="104"/>
        <end position="122"/>
    </location>
</feature>
<feature type="transmembrane region" description="Helical" evidence="9">
    <location>
        <begin position="134"/>
        <end position="157"/>
    </location>
</feature>
<comment type="similarity">
    <text evidence="2">Belongs to the binding-protein-dependent transport system permease family. CysTW subfamily.</text>
</comment>
<evidence type="ECO:0000256" key="2">
    <source>
        <dbReference type="ARBA" id="ARBA00007069"/>
    </source>
</evidence>
<dbReference type="AlphaFoldDB" id="A0A3B1CC81"/>
<gene>
    <name evidence="11" type="ORF">MNBD_NITROSPINAE04-1528</name>
</gene>
<organism evidence="11">
    <name type="scientific">hydrothermal vent metagenome</name>
    <dbReference type="NCBI Taxonomy" id="652676"/>
    <lineage>
        <taxon>unclassified sequences</taxon>
        <taxon>metagenomes</taxon>
        <taxon>ecological metagenomes</taxon>
    </lineage>
</organism>
<feature type="transmembrane region" description="Helical" evidence="9">
    <location>
        <begin position="249"/>
        <end position="272"/>
    </location>
</feature>